<organism evidence="2 3">
    <name type="scientific">Anaerosolibacter carboniphilus</name>
    <dbReference type="NCBI Taxonomy" id="1417629"/>
    <lineage>
        <taxon>Bacteria</taxon>
        <taxon>Bacillati</taxon>
        <taxon>Bacillota</taxon>
        <taxon>Clostridia</taxon>
        <taxon>Peptostreptococcales</taxon>
        <taxon>Thermotaleaceae</taxon>
        <taxon>Anaerosolibacter</taxon>
    </lineage>
</organism>
<evidence type="ECO:0000256" key="1">
    <source>
        <dbReference type="ARBA" id="ARBA00044755"/>
    </source>
</evidence>
<dbReference type="EMBL" id="JACHEN010000007">
    <property type="protein sequence ID" value="MBB6215375.1"/>
    <property type="molecule type" value="Genomic_DNA"/>
</dbReference>
<accession>A0A841KZ20</accession>
<comment type="caution">
    <text evidence="2">The sequence shown here is derived from an EMBL/GenBank/DDBJ whole genome shotgun (WGS) entry which is preliminary data.</text>
</comment>
<sequence length="246" mass="26388">MENQKKFDLIISGIGSSAGGIFNKVRIDGQGKINGDVECDDFSISGVGSVEGSVKTKMGKISGKGGIKGNLQSDEFRVDGCANIGGSIEVKEIRFEGVIDINGSIDAETVENKGVITIKKDCNSEIFTSRGAFKIGGLLNAGNIDISLYAPCKAREIGGEKIEINMGRSFSLRKLIKSIIPMLDIHVGLCSEVIEGDEVYLEYTKAKVVRGNNVIIGEGCEIELVEYKGLFEKSDKSVVIENKKLG</sequence>
<reference evidence="2 3" key="1">
    <citation type="submission" date="2020-08" db="EMBL/GenBank/DDBJ databases">
        <title>Genomic Encyclopedia of Type Strains, Phase IV (KMG-IV): sequencing the most valuable type-strain genomes for metagenomic binning, comparative biology and taxonomic classification.</title>
        <authorList>
            <person name="Goeker M."/>
        </authorList>
    </citation>
    <scope>NUCLEOTIDE SEQUENCE [LARGE SCALE GENOMIC DNA]</scope>
    <source>
        <strain evidence="2 3">DSM 103526</strain>
    </source>
</reference>
<dbReference type="AlphaFoldDB" id="A0A841KZ20"/>
<dbReference type="PANTHER" id="PTHR35024">
    <property type="entry name" value="HYPOTHETICAL CYTOSOLIC PROTEIN"/>
    <property type="match status" value="1"/>
</dbReference>
<comment type="similarity">
    <text evidence="1">Belongs to the bactofilin family.</text>
</comment>
<evidence type="ECO:0000313" key="3">
    <source>
        <dbReference type="Proteomes" id="UP000579281"/>
    </source>
</evidence>
<protein>
    <submittedName>
        <fullName evidence="2">Cytoskeletal protein CcmA (Bactofilin family)</fullName>
    </submittedName>
</protein>
<dbReference type="RefSeq" id="WP_184309617.1">
    <property type="nucleotide sequence ID" value="NZ_JACHEN010000007.1"/>
</dbReference>
<keyword evidence="3" id="KW-1185">Reference proteome</keyword>
<proteinExistence type="inferred from homology"/>
<gene>
    <name evidence="2" type="ORF">HNQ80_001464</name>
</gene>
<dbReference type="PANTHER" id="PTHR35024:SF4">
    <property type="entry name" value="POLYMER-FORMING CYTOSKELETAL PROTEIN"/>
    <property type="match status" value="1"/>
</dbReference>
<dbReference type="Proteomes" id="UP000579281">
    <property type="component" value="Unassembled WGS sequence"/>
</dbReference>
<name>A0A841KZ20_9FIRM</name>
<dbReference type="InterPro" id="IPR007607">
    <property type="entry name" value="BacA/B"/>
</dbReference>
<evidence type="ECO:0000313" key="2">
    <source>
        <dbReference type="EMBL" id="MBB6215375.1"/>
    </source>
</evidence>